<keyword evidence="3" id="KW-0808">Transferase</keyword>
<accession>D2UXN0</accession>
<dbReference type="AlphaFoldDB" id="D2UXN0"/>
<dbReference type="Pfam" id="PF08241">
    <property type="entry name" value="Methyltransf_11"/>
    <property type="match status" value="1"/>
</dbReference>
<evidence type="ECO:0000313" key="6">
    <source>
        <dbReference type="EMBL" id="EFC50313.1"/>
    </source>
</evidence>
<name>D2UXN0_NAEGR</name>
<feature type="region of interest" description="Disordered" evidence="4">
    <location>
        <begin position="65"/>
        <end position="105"/>
    </location>
</feature>
<evidence type="ECO:0000256" key="3">
    <source>
        <dbReference type="ARBA" id="ARBA00022679"/>
    </source>
</evidence>
<dbReference type="GO" id="GO:0008757">
    <property type="term" value="F:S-adenosylmethionine-dependent methyltransferase activity"/>
    <property type="evidence" value="ECO:0007669"/>
    <property type="project" value="InterPro"/>
</dbReference>
<proteinExistence type="inferred from homology"/>
<dbReference type="OMA" id="HIMRAKD"/>
<dbReference type="GeneID" id="8863778"/>
<dbReference type="SUPFAM" id="SSF53335">
    <property type="entry name" value="S-adenosyl-L-methionine-dependent methyltransferases"/>
    <property type="match status" value="1"/>
</dbReference>
<evidence type="ECO:0000256" key="4">
    <source>
        <dbReference type="SAM" id="MobiDB-lite"/>
    </source>
</evidence>
<dbReference type="PANTHER" id="PTHR12176">
    <property type="entry name" value="SAM-DEPENDENT METHYLTRANSFERASE SUPERFAMILY PROTEIN"/>
    <property type="match status" value="1"/>
</dbReference>
<dbReference type="InterPro" id="IPR029063">
    <property type="entry name" value="SAM-dependent_MTases_sf"/>
</dbReference>
<dbReference type="KEGG" id="ngr:NAEGRDRAFT_61183"/>
<sequence>MKSLKKSSLLRLASTSAFFSASTSHHIFQSKFYSSSQYDVKSSGIAKEKVEKKLSKIERLFSKNTSSKKKNYQTVEAQTKAPSPLATPLPPSSGTSTKSKQKLPENEMINSLISGSGVNLTPEEIEKAKDTLNPSKKQSSITSPILGNRSFSEDEVDDAWMEQMKGPFYYRTIIRLIEKQRYLSEQDRNSLISYVKKEFRDRSKNVEAQYQIADNFVHIMRAKDLKSAQITTDALDNNQLDESKELTYWNEYYKQHGYVEEWYCDWDVIKSYLPEAILKLKTKPNKESLQILDIGCGLSTVSLHLTGHMEKQLCSVTSIDISNMLIALMSDSYADIADIISFKQMDVRDLSFEDNTFDFIFDKATFDSILSFDSSTISDLTSYESEVYRTLKPGGVLMLCSVNPFEGIEGFFSGQTWSSIKLAGSKNLLEDHTTNNRSLQLADDSVLGNAFLHFYHIKKPTE</sequence>
<dbReference type="PANTHER" id="PTHR12176:SF79">
    <property type="entry name" value="METHYLTRANSFERASE TYPE 11 DOMAIN-CONTAINING PROTEIN"/>
    <property type="match status" value="1"/>
</dbReference>
<keyword evidence="7" id="KW-1185">Reference proteome</keyword>
<organism evidence="7">
    <name type="scientific">Naegleria gruberi</name>
    <name type="common">Amoeba</name>
    <dbReference type="NCBI Taxonomy" id="5762"/>
    <lineage>
        <taxon>Eukaryota</taxon>
        <taxon>Discoba</taxon>
        <taxon>Heterolobosea</taxon>
        <taxon>Tetramitia</taxon>
        <taxon>Eutetramitia</taxon>
        <taxon>Vahlkampfiidae</taxon>
        <taxon>Naegleria</taxon>
    </lineage>
</organism>
<dbReference type="InterPro" id="IPR013216">
    <property type="entry name" value="Methyltransf_11"/>
</dbReference>
<dbReference type="RefSeq" id="XP_002683057.1">
    <property type="nucleotide sequence ID" value="XM_002683011.1"/>
</dbReference>
<protein>
    <submittedName>
        <fullName evidence="6">Predicted protein</fullName>
    </submittedName>
</protein>
<gene>
    <name evidence="6" type="ORF">NAEGRDRAFT_61183</name>
</gene>
<keyword evidence="2" id="KW-0489">Methyltransferase</keyword>
<dbReference type="eggNOG" id="KOG2352">
    <property type="taxonomic scope" value="Eukaryota"/>
</dbReference>
<dbReference type="InterPro" id="IPR051419">
    <property type="entry name" value="Lys/N-term_MeTrsfase_sf"/>
</dbReference>
<dbReference type="Gene3D" id="3.40.50.150">
    <property type="entry name" value="Vaccinia Virus protein VP39"/>
    <property type="match status" value="1"/>
</dbReference>
<feature type="domain" description="Methyltransferase type 11" evidence="5">
    <location>
        <begin position="292"/>
        <end position="398"/>
    </location>
</feature>
<dbReference type="CDD" id="cd02440">
    <property type="entry name" value="AdoMet_MTases"/>
    <property type="match status" value="1"/>
</dbReference>
<evidence type="ECO:0000259" key="5">
    <source>
        <dbReference type="Pfam" id="PF08241"/>
    </source>
</evidence>
<dbReference type="GO" id="GO:0032259">
    <property type="term" value="P:methylation"/>
    <property type="evidence" value="ECO:0007669"/>
    <property type="project" value="UniProtKB-KW"/>
</dbReference>
<evidence type="ECO:0000256" key="2">
    <source>
        <dbReference type="ARBA" id="ARBA00022603"/>
    </source>
</evidence>
<dbReference type="Proteomes" id="UP000006671">
    <property type="component" value="Unassembled WGS sequence"/>
</dbReference>
<evidence type="ECO:0000256" key="1">
    <source>
        <dbReference type="ARBA" id="ARBA00008361"/>
    </source>
</evidence>
<dbReference type="InParanoid" id="D2UXN0"/>
<evidence type="ECO:0000313" key="7">
    <source>
        <dbReference type="Proteomes" id="UP000006671"/>
    </source>
</evidence>
<comment type="similarity">
    <text evidence="1">Belongs to the methyltransferase superfamily.</text>
</comment>
<dbReference type="OrthoDB" id="411785at2759"/>
<dbReference type="EMBL" id="GG738845">
    <property type="protein sequence ID" value="EFC50313.1"/>
    <property type="molecule type" value="Genomic_DNA"/>
</dbReference>
<reference evidence="6 7" key="1">
    <citation type="journal article" date="2010" name="Cell">
        <title>The genome of Naegleria gruberi illuminates early eukaryotic versatility.</title>
        <authorList>
            <person name="Fritz-Laylin L.K."/>
            <person name="Prochnik S.E."/>
            <person name="Ginger M.L."/>
            <person name="Dacks J.B."/>
            <person name="Carpenter M.L."/>
            <person name="Field M.C."/>
            <person name="Kuo A."/>
            <person name="Paredez A."/>
            <person name="Chapman J."/>
            <person name="Pham J."/>
            <person name="Shu S."/>
            <person name="Neupane R."/>
            <person name="Cipriano M."/>
            <person name="Mancuso J."/>
            <person name="Tu H."/>
            <person name="Salamov A."/>
            <person name="Lindquist E."/>
            <person name="Shapiro H."/>
            <person name="Lucas S."/>
            <person name="Grigoriev I.V."/>
            <person name="Cande W.Z."/>
            <person name="Fulton C."/>
            <person name="Rokhsar D.S."/>
            <person name="Dawson S.C."/>
        </authorList>
    </citation>
    <scope>NUCLEOTIDE SEQUENCE [LARGE SCALE GENOMIC DNA]</scope>
    <source>
        <strain evidence="6 7">NEG-M</strain>
    </source>
</reference>
<dbReference type="VEuPathDB" id="AmoebaDB:NAEGRDRAFT_61183"/>